<proteinExistence type="predicted"/>
<dbReference type="PANTHER" id="PTHR33018">
    <property type="entry name" value="OS10G0338966 PROTEIN-RELATED"/>
    <property type="match status" value="1"/>
</dbReference>
<protein>
    <recommendedName>
        <fullName evidence="4">Ubiquitin-like protease family profile domain-containing protein</fullName>
    </recommendedName>
</protein>
<feature type="compositionally biased region" description="Polar residues" evidence="1">
    <location>
        <begin position="266"/>
        <end position="275"/>
    </location>
</feature>
<dbReference type="Proteomes" id="UP000004995">
    <property type="component" value="Unassembled WGS sequence"/>
</dbReference>
<dbReference type="HOGENOM" id="CLU_027775_1_0_1"/>
<dbReference type="AlphaFoldDB" id="K3YD16"/>
<evidence type="ECO:0008006" key="4">
    <source>
        <dbReference type="Google" id="ProtNLM"/>
    </source>
</evidence>
<dbReference type="InParanoid" id="K3YD16"/>
<dbReference type="OMA" id="RYIRIMQ"/>
<organism evidence="2 3">
    <name type="scientific">Setaria italica</name>
    <name type="common">Foxtail millet</name>
    <name type="synonym">Panicum italicum</name>
    <dbReference type="NCBI Taxonomy" id="4555"/>
    <lineage>
        <taxon>Eukaryota</taxon>
        <taxon>Viridiplantae</taxon>
        <taxon>Streptophyta</taxon>
        <taxon>Embryophyta</taxon>
        <taxon>Tracheophyta</taxon>
        <taxon>Spermatophyta</taxon>
        <taxon>Magnoliopsida</taxon>
        <taxon>Liliopsida</taxon>
        <taxon>Poales</taxon>
        <taxon>Poaceae</taxon>
        <taxon>PACMAD clade</taxon>
        <taxon>Panicoideae</taxon>
        <taxon>Panicodae</taxon>
        <taxon>Paniceae</taxon>
        <taxon>Cenchrinae</taxon>
        <taxon>Setaria</taxon>
    </lineage>
</organism>
<dbReference type="SUPFAM" id="SSF54001">
    <property type="entry name" value="Cysteine proteinases"/>
    <property type="match status" value="1"/>
</dbReference>
<dbReference type="FunCoup" id="K3YD16">
    <property type="interactions" value="221"/>
</dbReference>
<accession>K3YD16</accession>
<sequence length="607" mass="69627">MKAAENPHHLGVGGYTAKVAKWRREEKERRRAGLPDMFAGLDERSMNWVLARIPTVTTDNKVKFKHRSTTIIYERLEQLAEVQKKGLFRPDKEKDQLTAAIGTVEHSGCVRAMSSTLPWGKAFPNDQANYRKCKRYKKNLDEKMREIANAGSIANMRYPVDNIQVETPYRLVILYGRKQNKFPEVATGMAVTGHVFPKAPPPEYVWVQVVMVLDESCETDIPIDEGIEVFGDVMNQYILWHHRDIVMNASPETSRPSQEVPLPDSNIDTEQPTLSHVQGANNEEEQAMLSPVQEALNEDDGTSALEGDERVDDLEVNNPTSPSSASPPPKRPVVPHMVSTFEKAPSTDIDKFLNVLKKKASSFGEKSVTRSASRQKEKDQNLNFFASDDVSMDYEHGKPFLYRWDLLEGTWELNKLHGWIMNAMKQGIRAITTHVPTKVFLGVLPYQIMIDFEDLHRLYRQQHLDVNLISFWCLMQWREEELMHGGFKICIINLPKLGKVVVLDSSSYHRDRYKDFIGIIQNVYKLYILKGGCHKQPPSFVLCGYYVCEFIRNNGSNYSKIEDKQIDNICMDMTRFILREICHEDGAFFDKDGVLMVDECTNLRRWA</sequence>
<name>K3YD16_SETIT</name>
<reference evidence="2" key="2">
    <citation type="submission" date="2018-08" db="UniProtKB">
        <authorList>
            <consortium name="EnsemblPlants"/>
        </authorList>
    </citation>
    <scope>IDENTIFICATION</scope>
    <source>
        <strain evidence="2">Yugu1</strain>
    </source>
</reference>
<dbReference type="EMBL" id="AGNK02004443">
    <property type="status" value="NOT_ANNOTATED_CDS"/>
    <property type="molecule type" value="Genomic_DNA"/>
</dbReference>
<evidence type="ECO:0000313" key="2">
    <source>
        <dbReference type="EnsemblPlants" id="KQK98240"/>
    </source>
</evidence>
<dbReference type="PANTHER" id="PTHR33018:SF19">
    <property type="entry name" value="OS12G0558775 PROTEIN"/>
    <property type="match status" value="1"/>
</dbReference>
<dbReference type="InterPro" id="IPR038765">
    <property type="entry name" value="Papain-like_cys_pep_sf"/>
</dbReference>
<feature type="region of interest" description="Disordered" evidence="1">
    <location>
        <begin position="313"/>
        <end position="334"/>
    </location>
</feature>
<keyword evidence="3" id="KW-1185">Reference proteome</keyword>
<dbReference type="EnsemblPlants" id="KQK98240">
    <property type="protein sequence ID" value="KQK98240"/>
    <property type="gene ID" value="SETIT_012119mg"/>
</dbReference>
<dbReference type="Gramene" id="KQK98240">
    <property type="protein sequence ID" value="KQK98240"/>
    <property type="gene ID" value="SETIT_012119mg"/>
</dbReference>
<evidence type="ECO:0000313" key="3">
    <source>
        <dbReference type="Proteomes" id="UP000004995"/>
    </source>
</evidence>
<feature type="region of interest" description="Disordered" evidence="1">
    <location>
        <begin position="251"/>
        <end position="275"/>
    </location>
</feature>
<reference evidence="3" key="1">
    <citation type="journal article" date="2012" name="Nat. Biotechnol.">
        <title>Reference genome sequence of the model plant Setaria.</title>
        <authorList>
            <person name="Bennetzen J.L."/>
            <person name="Schmutz J."/>
            <person name="Wang H."/>
            <person name="Percifield R."/>
            <person name="Hawkins J."/>
            <person name="Pontaroli A.C."/>
            <person name="Estep M."/>
            <person name="Feng L."/>
            <person name="Vaughn J.N."/>
            <person name="Grimwood J."/>
            <person name="Jenkins J."/>
            <person name="Barry K."/>
            <person name="Lindquist E."/>
            <person name="Hellsten U."/>
            <person name="Deshpande S."/>
            <person name="Wang X."/>
            <person name="Wu X."/>
            <person name="Mitros T."/>
            <person name="Triplett J."/>
            <person name="Yang X."/>
            <person name="Ye C.Y."/>
            <person name="Mauro-Herrera M."/>
            <person name="Wang L."/>
            <person name="Li P."/>
            <person name="Sharma M."/>
            <person name="Sharma R."/>
            <person name="Ronald P.C."/>
            <person name="Panaud O."/>
            <person name="Kellogg E.A."/>
            <person name="Brutnell T.P."/>
            <person name="Doust A.N."/>
            <person name="Tuskan G.A."/>
            <person name="Rokhsar D."/>
            <person name="Devos K.M."/>
        </authorList>
    </citation>
    <scope>NUCLEOTIDE SEQUENCE [LARGE SCALE GENOMIC DNA]</scope>
    <source>
        <strain evidence="3">cv. Yugu1</strain>
    </source>
</reference>
<evidence type="ECO:0000256" key="1">
    <source>
        <dbReference type="SAM" id="MobiDB-lite"/>
    </source>
</evidence>